<feature type="binding site" evidence="5">
    <location>
        <position position="70"/>
    </location>
    <ligand>
        <name>substrate</name>
    </ligand>
</feature>
<sequence length="298" mass="31714">MSVAVRPRRSALYMPGSNARALEKARALPADVLILDLEDAVAPDAKEDARARVLDALAGDGYGHREVLVRINGLETPWGAADLEAVARTGADGLLLPKAEGADHVRKAADLMEEAGAAERMALWCMIETPRGVLKAEEIATAHRRLGGFVMGTSDLAKDLHCLHTPDRMPFVTSLGKVVLVARAYGLAALDGVHLDLDDAEGFAAQCRQGLAFGFDGKTLIHPKTIETANAVFGPGEAEIAEAHAVIEAHESARREGTGVAVLNGKLIEALHVENARRLLDLAEMIRAMEMEAAEAEA</sequence>
<feature type="binding site" evidence="6">
    <location>
        <position position="155"/>
    </location>
    <ligand>
        <name>Mg(2+)</name>
        <dbReference type="ChEBI" id="CHEBI:18420"/>
    </ligand>
</feature>
<dbReference type="Pfam" id="PF03328">
    <property type="entry name" value="HpcH_HpaI"/>
    <property type="match status" value="1"/>
</dbReference>
<keyword evidence="3 6" id="KW-0479">Metal-binding</keyword>
<evidence type="ECO:0000256" key="5">
    <source>
        <dbReference type="PIRSR" id="PIRSR015582-1"/>
    </source>
</evidence>
<dbReference type="PIRSF" id="PIRSF015582">
    <property type="entry name" value="Cit_lyase_B"/>
    <property type="match status" value="1"/>
</dbReference>
<name>A0A8J7S2S5_9PROT</name>
<evidence type="ECO:0000259" key="7">
    <source>
        <dbReference type="Pfam" id="PF03328"/>
    </source>
</evidence>
<proteinExistence type="inferred from homology"/>
<evidence type="ECO:0000313" key="8">
    <source>
        <dbReference type="EMBL" id="MBP5858805.1"/>
    </source>
</evidence>
<keyword evidence="9" id="KW-1185">Reference proteome</keyword>
<keyword evidence="8" id="KW-0456">Lyase</keyword>
<protein>
    <submittedName>
        <fullName evidence="8">CoA ester lyase</fullName>
    </submittedName>
</protein>
<dbReference type="InterPro" id="IPR005000">
    <property type="entry name" value="Aldolase/citrate-lyase_domain"/>
</dbReference>
<dbReference type="SUPFAM" id="SSF51621">
    <property type="entry name" value="Phosphoenolpyruvate/pyruvate domain"/>
    <property type="match status" value="1"/>
</dbReference>
<evidence type="ECO:0000256" key="4">
    <source>
        <dbReference type="ARBA" id="ARBA00022842"/>
    </source>
</evidence>
<keyword evidence="4 6" id="KW-0460">Magnesium</keyword>
<accession>A0A8J7S2S5</accession>
<dbReference type="PANTHER" id="PTHR32308:SF10">
    <property type="entry name" value="CITRATE LYASE SUBUNIT BETA"/>
    <property type="match status" value="1"/>
</dbReference>
<organism evidence="8 9">
    <name type="scientific">Marivibrio halodurans</name>
    <dbReference type="NCBI Taxonomy" id="2039722"/>
    <lineage>
        <taxon>Bacteria</taxon>
        <taxon>Pseudomonadati</taxon>
        <taxon>Pseudomonadota</taxon>
        <taxon>Alphaproteobacteria</taxon>
        <taxon>Rhodospirillales</taxon>
        <taxon>Rhodospirillaceae</taxon>
        <taxon>Marivibrio</taxon>
    </lineage>
</organism>
<evidence type="ECO:0000313" key="9">
    <source>
        <dbReference type="Proteomes" id="UP000672602"/>
    </source>
</evidence>
<dbReference type="InterPro" id="IPR015813">
    <property type="entry name" value="Pyrv/PenolPyrv_kinase-like_dom"/>
</dbReference>
<comment type="cofactor">
    <cofactor evidence="1">
        <name>Mg(2+)</name>
        <dbReference type="ChEBI" id="CHEBI:18420"/>
    </cofactor>
</comment>
<dbReference type="Gene3D" id="3.20.20.60">
    <property type="entry name" value="Phosphoenolpyruvate-binding domains"/>
    <property type="match status" value="1"/>
</dbReference>
<feature type="binding site" evidence="6">
    <location>
        <position position="128"/>
    </location>
    <ligand>
        <name>Mg(2+)</name>
        <dbReference type="ChEBI" id="CHEBI:18420"/>
    </ligand>
</feature>
<feature type="domain" description="HpcH/HpaI aldolase/citrate lyase" evidence="7">
    <location>
        <begin position="9"/>
        <end position="223"/>
    </location>
</feature>
<dbReference type="GO" id="GO:0006107">
    <property type="term" value="P:oxaloacetate metabolic process"/>
    <property type="evidence" value="ECO:0007669"/>
    <property type="project" value="TreeGrafter"/>
</dbReference>
<evidence type="ECO:0000256" key="1">
    <source>
        <dbReference type="ARBA" id="ARBA00001946"/>
    </source>
</evidence>
<dbReference type="GO" id="GO:0000287">
    <property type="term" value="F:magnesium ion binding"/>
    <property type="evidence" value="ECO:0007669"/>
    <property type="project" value="TreeGrafter"/>
</dbReference>
<dbReference type="GO" id="GO:0016829">
    <property type="term" value="F:lyase activity"/>
    <property type="evidence" value="ECO:0007669"/>
    <property type="project" value="UniProtKB-KW"/>
</dbReference>
<evidence type="ECO:0000256" key="2">
    <source>
        <dbReference type="ARBA" id="ARBA00005568"/>
    </source>
</evidence>
<dbReference type="RefSeq" id="WP_210683393.1">
    <property type="nucleotide sequence ID" value="NZ_JAGMWN010000011.1"/>
</dbReference>
<dbReference type="Proteomes" id="UP000672602">
    <property type="component" value="Unassembled WGS sequence"/>
</dbReference>
<dbReference type="InterPro" id="IPR011206">
    <property type="entry name" value="Citrate_lyase_beta/mcl1/mcl2"/>
</dbReference>
<comment type="caution">
    <text evidence="8">The sequence shown here is derived from an EMBL/GenBank/DDBJ whole genome shotgun (WGS) entry which is preliminary data.</text>
</comment>
<dbReference type="EMBL" id="JAGMWN010000011">
    <property type="protein sequence ID" value="MBP5858805.1"/>
    <property type="molecule type" value="Genomic_DNA"/>
</dbReference>
<dbReference type="AlphaFoldDB" id="A0A8J7S2S5"/>
<evidence type="ECO:0000256" key="3">
    <source>
        <dbReference type="ARBA" id="ARBA00022723"/>
    </source>
</evidence>
<evidence type="ECO:0000256" key="6">
    <source>
        <dbReference type="PIRSR" id="PIRSR015582-2"/>
    </source>
</evidence>
<dbReference type="InterPro" id="IPR040442">
    <property type="entry name" value="Pyrv_kinase-like_dom_sf"/>
</dbReference>
<comment type="similarity">
    <text evidence="2">Belongs to the HpcH/HpaI aldolase family.</text>
</comment>
<feature type="binding site" evidence="5">
    <location>
        <position position="128"/>
    </location>
    <ligand>
        <name>substrate</name>
    </ligand>
</feature>
<dbReference type="PANTHER" id="PTHR32308">
    <property type="entry name" value="LYASE BETA SUBUNIT, PUTATIVE (AFU_ORTHOLOGUE AFUA_4G13030)-RELATED"/>
    <property type="match status" value="1"/>
</dbReference>
<gene>
    <name evidence="8" type="ORF">KAJ83_17435</name>
</gene>
<reference evidence="8" key="1">
    <citation type="submission" date="2021-04" db="EMBL/GenBank/DDBJ databases">
        <authorList>
            <person name="Zhang D.-C."/>
        </authorList>
    </citation>
    <scope>NUCLEOTIDE SEQUENCE</scope>
    <source>
        <strain evidence="8">CGMCC 1.15697</strain>
    </source>
</reference>